<dbReference type="EMBL" id="KZ805384">
    <property type="protein sequence ID" value="PVH99819.1"/>
    <property type="molecule type" value="Genomic_DNA"/>
</dbReference>
<reference evidence="1 2" key="1">
    <citation type="journal article" date="2018" name="Sci. Rep.">
        <title>Comparative genomics provides insights into the lifestyle and reveals functional heterogeneity of dark septate endophytic fungi.</title>
        <authorList>
            <person name="Knapp D.G."/>
            <person name="Nemeth J.B."/>
            <person name="Barry K."/>
            <person name="Hainaut M."/>
            <person name="Henrissat B."/>
            <person name="Johnson J."/>
            <person name="Kuo A."/>
            <person name="Lim J.H.P."/>
            <person name="Lipzen A."/>
            <person name="Nolan M."/>
            <person name="Ohm R.A."/>
            <person name="Tamas L."/>
            <person name="Grigoriev I.V."/>
            <person name="Spatafora J.W."/>
            <person name="Nagy L.G."/>
            <person name="Kovacs G.M."/>
        </authorList>
    </citation>
    <scope>NUCLEOTIDE SEQUENCE [LARGE SCALE GENOMIC DNA]</scope>
    <source>
        <strain evidence="1 2">DSE2036</strain>
    </source>
</reference>
<dbReference type="Proteomes" id="UP000244855">
    <property type="component" value="Unassembled WGS sequence"/>
</dbReference>
<keyword evidence="2" id="KW-1185">Reference proteome</keyword>
<sequence>MPPRNMKASETHEGLKRLMESYSISFEGPVPPNRWPSLYSHHFHVIRDISRVRYDEYIARTDLDVSLKVRQQKRVRQLREKAYSLRKDLNINEDTWRGMIEPHAVEIFEESVICYTCGDEPHIPEHLAVPHDTRTKEALDSKRRSRKKCECQGVGKSLVDHDDEIQRVFKTVIGKLVAHSDINEHDGLLRKHRVSMKPDRVIGLSITDGMRQCLDHCQWNLEHRPVDNIEMVYPFLVIEAKKGDNSPGFRSIERQTAFPIRRFLHIQDELRNRFMGNHGPRNNEVEYRCEPPLVWFFANIGEEWRLYAAVFPTRTMSAVSTGYDKEKISVYDLWHGTIESEDGALQLLQVVDYIWTWARDIFRPQIKACLRGEVQRMQSIPLPTSKIGPLPTNRFDTSYRAETPDTIMTDIMETTESVDLIAESTLALQRSPDPQQEFGRSSPISIGHEDLTRFPFLRWAKAHRSLEQFSCFSTIRHANIVLYAFRIQKILNIEKFLLGGSSTQPLGARMKLFDLLKCAISIKNQNLHQLVHFWTGKKIPTTDDNVNETKMVSIFYHTYCQRHDWQIVRQIECIIWPDDYYKQKVDSLNQEHVDRIRNQQPIAGFELTSAFIRLRVLSGRHSLYAALKEYCIFPAVLDNVIHWVPETVLEIQTKLLRSFIDILDDNLLFTGLQNQVQGFSAVREDPNHQSELLASLGELPEWQKAVIVTRSDWWPSDCPKFCLFVLSDLEEKCDRREVVVRLLREELVRHRFYGPDDCSESDKRRLREWLKWLENSNL</sequence>
<accession>A0A2V1DR79</accession>
<dbReference type="OrthoDB" id="3538597at2759"/>
<evidence type="ECO:0000313" key="1">
    <source>
        <dbReference type="EMBL" id="PVH99819.1"/>
    </source>
</evidence>
<proteinExistence type="predicted"/>
<gene>
    <name evidence="1" type="ORF">DM02DRAFT_415682</name>
</gene>
<evidence type="ECO:0000313" key="2">
    <source>
        <dbReference type="Proteomes" id="UP000244855"/>
    </source>
</evidence>
<organism evidence="1 2">
    <name type="scientific">Periconia macrospinosa</name>
    <dbReference type="NCBI Taxonomy" id="97972"/>
    <lineage>
        <taxon>Eukaryota</taxon>
        <taxon>Fungi</taxon>
        <taxon>Dikarya</taxon>
        <taxon>Ascomycota</taxon>
        <taxon>Pezizomycotina</taxon>
        <taxon>Dothideomycetes</taxon>
        <taxon>Pleosporomycetidae</taxon>
        <taxon>Pleosporales</taxon>
        <taxon>Massarineae</taxon>
        <taxon>Periconiaceae</taxon>
        <taxon>Periconia</taxon>
    </lineage>
</organism>
<dbReference type="AlphaFoldDB" id="A0A2V1DR79"/>
<protein>
    <submittedName>
        <fullName evidence="1">Uncharacterized protein</fullName>
    </submittedName>
</protein>
<name>A0A2V1DR79_9PLEO</name>